<dbReference type="Pfam" id="PF13568">
    <property type="entry name" value="OMP_b-brl_2"/>
    <property type="match status" value="1"/>
</dbReference>
<feature type="region of interest" description="Disordered" evidence="1">
    <location>
        <begin position="98"/>
        <end position="149"/>
    </location>
</feature>
<keyword evidence="2" id="KW-0472">Membrane</keyword>
<protein>
    <recommendedName>
        <fullName evidence="3">Outer membrane protein beta-barrel domain-containing protein</fullName>
    </recommendedName>
</protein>
<feature type="compositionally biased region" description="Low complexity" evidence="1">
    <location>
        <begin position="193"/>
        <end position="209"/>
    </location>
</feature>
<keyword evidence="2" id="KW-0812">Transmembrane</keyword>
<keyword evidence="2" id="KW-1133">Transmembrane helix</keyword>
<name>A0A090Q2R8_9FLAO</name>
<reference evidence="4" key="1">
    <citation type="journal article" date="2014" name="Genome Announc.">
        <title>Draft Genome Sequences of Marine Flavobacterium Nonlabens Strains NR17, NR24, NR27, NR32, NR33, and Ara13.</title>
        <authorList>
            <person name="Nakanishi M."/>
            <person name="Meirelles P."/>
            <person name="Suzuki R."/>
            <person name="Takatani N."/>
            <person name="Mino S."/>
            <person name="Suda W."/>
            <person name="Oshima K."/>
            <person name="Hattori M."/>
            <person name="Ohkuma M."/>
            <person name="Hosokawa M."/>
            <person name="Miyashita K."/>
            <person name="Thompson F.L."/>
            <person name="Niwa A."/>
            <person name="Sawabe T."/>
            <person name="Sawabe T."/>
        </authorList>
    </citation>
    <scope>NUCLEOTIDE SEQUENCE [LARGE SCALE GENOMIC DNA]</scope>
    <source>
        <strain evidence="4">JCM 19294</strain>
    </source>
</reference>
<keyword evidence="5" id="KW-1185">Reference proteome</keyword>
<dbReference type="SUPFAM" id="SSF56925">
    <property type="entry name" value="OMPA-like"/>
    <property type="match status" value="1"/>
</dbReference>
<feature type="transmembrane region" description="Helical" evidence="2">
    <location>
        <begin position="46"/>
        <end position="66"/>
    </location>
</feature>
<dbReference type="AlphaFoldDB" id="A0A090Q2R8"/>
<dbReference type="InterPro" id="IPR011250">
    <property type="entry name" value="OMP/PagP_B-barrel"/>
</dbReference>
<feature type="compositionally biased region" description="Polar residues" evidence="1">
    <location>
        <begin position="210"/>
        <end position="234"/>
    </location>
</feature>
<feature type="compositionally biased region" description="Polar residues" evidence="1">
    <location>
        <begin position="135"/>
        <end position="149"/>
    </location>
</feature>
<dbReference type="Proteomes" id="UP000029221">
    <property type="component" value="Unassembled WGS sequence"/>
</dbReference>
<comment type="caution">
    <text evidence="4">The sequence shown here is derived from an EMBL/GenBank/DDBJ whole genome shotgun (WGS) entry which is preliminary data.</text>
</comment>
<dbReference type="STRING" id="319236.BST91_10935"/>
<feature type="region of interest" description="Disordered" evidence="1">
    <location>
        <begin position="193"/>
        <end position="234"/>
    </location>
</feature>
<evidence type="ECO:0000259" key="3">
    <source>
        <dbReference type="Pfam" id="PF13568"/>
    </source>
</evidence>
<accession>A0A090Q2R8</accession>
<feature type="domain" description="Outer membrane protein beta-barrel" evidence="3">
    <location>
        <begin position="315"/>
        <end position="501"/>
    </location>
</feature>
<organism evidence="4 5">
    <name type="scientific">Nonlabens tegetincola</name>
    <dbReference type="NCBI Taxonomy" id="323273"/>
    <lineage>
        <taxon>Bacteria</taxon>
        <taxon>Pseudomonadati</taxon>
        <taxon>Bacteroidota</taxon>
        <taxon>Flavobacteriia</taxon>
        <taxon>Flavobacteriales</taxon>
        <taxon>Flavobacteriaceae</taxon>
        <taxon>Nonlabens</taxon>
    </lineage>
</organism>
<dbReference type="eggNOG" id="COG3637">
    <property type="taxonomic scope" value="Bacteria"/>
</dbReference>
<evidence type="ECO:0000313" key="4">
    <source>
        <dbReference type="EMBL" id="GAK95993.1"/>
    </source>
</evidence>
<evidence type="ECO:0000313" key="5">
    <source>
        <dbReference type="Proteomes" id="UP000029221"/>
    </source>
</evidence>
<dbReference type="InterPro" id="IPR025665">
    <property type="entry name" value="Beta-barrel_OMP_2"/>
</dbReference>
<feature type="compositionally biased region" description="Polar residues" evidence="1">
    <location>
        <begin position="101"/>
        <end position="116"/>
    </location>
</feature>
<evidence type="ECO:0000256" key="1">
    <source>
        <dbReference type="SAM" id="MobiDB-lite"/>
    </source>
</evidence>
<evidence type="ECO:0000256" key="2">
    <source>
        <dbReference type="SAM" id="Phobius"/>
    </source>
</evidence>
<dbReference type="EMBL" id="BBML01000001">
    <property type="protein sequence ID" value="GAK95993.1"/>
    <property type="molecule type" value="Genomic_DNA"/>
</dbReference>
<feature type="compositionally biased region" description="Low complexity" evidence="1">
    <location>
        <begin position="117"/>
        <end position="129"/>
    </location>
</feature>
<sequence length="534" mass="59149">MADKKNIDRIFQERFKDFEVTPPPGLWENIEQKIPSQKPEKKGTPIWIYWSGIAAAIAIIVTTVYFSNQFTDNVGVHNEIVTTPDLDPDVDETEDRAISYEDNSSSVSSTQDNTEATDSNTSSQSNNTSIRIDNDNNQSIISDQQSKNNSVLKKSDWAGVLVNNSSKSRIKKNSKVAQKRDLLSTDVANQNFAQNNLNNNDKIKNGIGDKTNNPLGQSMANNSQETPSNQSEVENNGIKATKSNLENDQSLMAHNKKFTDSLNKQRSQELDAMLAAQKLMEEKNDSTSTVFSPSWQGSSLIAPVYSDVLSGTAINDQVTENETNGSVNLSVGFNVAYNFAPRWSVRTGVHRMRLNYGTQDVVYNTGFDFLARGSTSSTGYDPNAVSTSNQAPNNVDLLASSFNQEFGATTTFNGIEGELRQDLGYVEVPLEVQYTLIDSQFKFNVLAGFSALFLTDNVVVIENEKGITTLGEDSNFNTFNQSANFGLGLDYNFNNKIGVSLEPMLKYQLNTLRTNSENFRPFAVGIYSGVRYRF</sequence>
<dbReference type="RefSeq" id="WP_042276873.1">
    <property type="nucleotide sequence ID" value="NZ_BBML01000001.1"/>
</dbReference>
<proteinExistence type="predicted"/>
<gene>
    <name evidence="4" type="ORF">JCM19294_2775</name>
</gene>